<evidence type="ECO:0000313" key="4">
    <source>
        <dbReference type="Proteomes" id="UP001516400"/>
    </source>
</evidence>
<feature type="transmembrane region" description="Helical" evidence="1">
    <location>
        <begin position="403"/>
        <end position="425"/>
    </location>
</feature>
<reference evidence="3 4" key="1">
    <citation type="journal article" date="2021" name="BMC Biol.">
        <title>Horizontally acquired antibacterial genes associated with adaptive radiation of ladybird beetles.</title>
        <authorList>
            <person name="Li H.S."/>
            <person name="Tang X.F."/>
            <person name="Huang Y.H."/>
            <person name="Xu Z.Y."/>
            <person name="Chen M.L."/>
            <person name="Du X.Y."/>
            <person name="Qiu B.Y."/>
            <person name="Chen P.T."/>
            <person name="Zhang W."/>
            <person name="Slipinski A."/>
            <person name="Escalona H.E."/>
            <person name="Waterhouse R.M."/>
            <person name="Zwick A."/>
            <person name="Pang H."/>
        </authorList>
    </citation>
    <scope>NUCLEOTIDE SEQUENCE [LARGE SCALE GENOMIC DNA]</scope>
    <source>
        <strain evidence="3">SYSU2018</strain>
    </source>
</reference>
<accession>A0ABD2P6M6</accession>
<dbReference type="PANTHER" id="PTHR23072:SF0">
    <property type="entry name" value="GPI ETHANOLAMINE PHOSPHATE TRANSFERASE 2"/>
    <property type="match status" value="1"/>
</dbReference>
<protein>
    <recommendedName>
        <fullName evidence="2">GPI ethanolamine phosphate transferase 2 C-terminal domain-containing protein</fullName>
    </recommendedName>
</protein>
<feature type="transmembrane region" description="Helical" evidence="1">
    <location>
        <begin position="354"/>
        <end position="372"/>
    </location>
</feature>
<feature type="transmembrane region" description="Helical" evidence="1">
    <location>
        <begin position="332"/>
        <end position="348"/>
    </location>
</feature>
<feature type="transmembrane region" description="Helical" evidence="1">
    <location>
        <begin position="521"/>
        <end position="544"/>
    </location>
</feature>
<dbReference type="EMBL" id="JABFTP020000185">
    <property type="protein sequence ID" value="KAL3286684.1"/>
    <property type="molecule type" value="Genomic_DNA"/>
</dbReference>
<keyword evidence="1" id="KW-0472">Membrane</keyword>
<feature type="transmembrane region" description="Helical" evidence="1">
    <location>
        <begin position="550"/>
        <end position="571"/>
    </location>
</feature>
<proteinExistence type="predicted"/>
<dbReference type="InterPro" id="IPR045687">
    <property type="entry name" value="PIGG/GPI7_C"/>
</dbReference>
<dbReference type="PANTHER" id="PTHR23072">
    <property type="entry name" value="PHOSPHATIDYLINOSITOL GLYCAN-RELATED"/>
    <property type="match status" value="1"/>
</dbReference>
<dbReference type="Pfam" id="PF19316">
    <property type="entry name" value="PIGO_PIGG"/>
    <property type="match status" value="2"/>
</dbReference>
<feature type="domain" description="GPI ethanolamine phosphate transferase 2 C-terminal" evidence="2">
    <location>
        <begin position="400"/>
        <end position="554"/>
    </location>
</feature>
<keyword evidence="1" id="KW-0812">Transmembrane</keyword>
<keyword evidence="4" id="KW-1185">Reference proteome</keyword>
<name>A0ABD2P6M6_9CUCU</name>
<sequence length="584" mass="67168">MDDIFSGLFQKTFKKKGSSLILLTGDHGMKDTGGHGGSSYAEVHVPLVILGISCRNDSIEQVDVAANLAILLNLDIPSSSIGKLNRNFLNDLTLQQYLSALSYNSKVLGAKNTLCHDEFLLASNFHKTYLHTGDITMASKAIKLFEKCSAELNDVLIKSSVKQNFLSMIVSVIFVVYAFIISLTNFEILGKHIYPYFIYIILLLIRCFFDEYYVLFFGISVIFIQLIGTLKTLNISEYCNSDNTINTILFFQPFTWLSSSFIEEEQEYWYFSLNSFLVFQLIKSVKLQKPEFIKHWLLIAAFFRFSQTLNQTGDKWSAVPDSSDFLMKSENYFIYVVFVAISVISIYLTCFYDYHSYFTFFDILILIVIYAFKINMFNPIFLARTVYLLIATSLIINKHFINFWILLVCLVSKSHNLCLISMAIYTSRRIIEEYDTSTVTIVAHLILGKSLFFMQGNGNSLSNVDVSVGYIGLNSFQPILVGIQLLVNIYSLTILMHLLLINAYYFEKRRNILKVLYVDRLYSMLVCCLVSFIFRSHISVWTIYAPKLFIEFFHTVILFLEVVVYYLVLFLRGSRKSNLKSSEL</sequence>
<feature type="transmembrane region" description="Helical" evidence="1">
    <location>
        <begin position="193"/>
        <end position="209"/>
    </location>
</feature>
<dbReference type="AlphaFoldDB" id="A0ABD2P6M6"/>
<feature type="transmembrane region" description="Helical" evidence="1">
    <location>
        <begin position="215"/>
        <end position="233"/>
    </location>
</feature>
<keyword evidence="1" id="KW-1133">Transmembrane helix</keyword>
<dbReference type="Gene3D" id="3.40.720.10">
    <property type="entry name" value="Alkaline Phosphatase, subunit A"/>
    <property type="match status" value="1"/>
</dbReference>
<evidence type="ECO:0000259" key="2">
    <source>
        <dbReference type="Pfam" id="PF19316"/>
    </source>
</evidence>
<evidence type="ECO:0000313" key="3">
    <source>
        <dbReference type="EMBL" id="KAL3286684.1"/>
    </source>
</evidence>
<feature type="transmembrane region" description="Helical" evidence="1">
    <location>
        <begin position="476"/>
        <end position="500"/>
    </location>
</feature>
<dbReference type="Proteomes" id="UP001516400">
    <property type="component" value="Unassembled WGS sequence"/>
</dbReference>
<dbReference type="InterPro" id="IPR017850">
    <property type="entry name" value="Alkaline_phosphatase_core_sf"/>
</dbReference>
<feature type="domain" description="GPI ethanolamine phosphate transferase 2 C-terminal" evidence="2">
    <location>
        <begin position="215"/>
        <end position="375"/>
    </location>
</feature>
<comment type="caution">
    <text evidence="3">The sequence shown here is derived from an EMBL/GenBank/DDBJ whole genome shotgun (WGS) entry which is preliminary data.</text>
</comment>
<dbReference type="InterPro" id="IPR039527">
    <property type="entry name" value="PIGG/GPI7"/>
</dbReference>
<feature type="transmembrane region" description="Helical" evidence="1">
    <location>
        <begin position="165"/>
        <end position="186"/>
    </location>
</feature>
<evidence type="ECO:0000256" key="1">
    <source>
        <dbReference type="SAM" id="Phobius"/>
    </source>
</evidence>
<gene>
    <name evidence="3" type="ORF">HHI36_001181</name>
</gene>
<dbReference type="SUPFAM" id="SSF53649">
    <property type="entry name" value="Alkaline phosphatase-like"/>
    <property type="match status" value="1"/>
</dbReference>
<organism evidence="3 4">
    <name type="scientific">Cryptolaemus montrouzieri</name>
    <dbReference type="NCBI Taxonomy" id="559131"/>
    <lineage>
        <taxon>Eukaryota</taxon>
        <taxon>Metazoa</taxon>
        <taxon>Ecdysozoa</taxon>
        <taxon>Arthropoda</taxon>
        <taxon>Hexapoda</taxon>
        <taxon>Insecta</taxon>
        <taxon>Pterygota</taxon>
        <taxon>Neoptera</taxon>
        <taxon>Endopterygota</taxon>
        <taxon>Coleoptera</taxon>
        <taxon>Polyphaga</taxon>
        <taxon>Cucujiformia</taxon>
        <taxon>Coccinelloidea</taxon>
        <taxon>Coccinellidae</taxon>
        <taxon>Scymninae</taxon>
        <taxon>Scymnini</taxon>
        <taxon>Cryptolaemus</taxon>
    </lineage>
</organism>